<evidence type="ECO:0000259" key="2">
    <source>
        <dbReference type="Pfam" id="PF03407"/>
    </source>
</evidence>
<dbReference type="InterPro" id="IPR052636">
    <property type="entry name" value="UDP-D-xylose:L-fucose_XylT"/>
</dbReference>
<dbReference type="EMBL" id="JBAMIC010004070">
    <property type="protein sequence ID" value="KAK7087121.1"/>
    <property type="molecule type" value="Genomic_DNA"/>
</dbReference>
<dbReference type="PANTHER" id="PTHR47032:SF1">
    <property type="entry name" value="UDP-D-XYLOSE:L-FUCOSE ALPHA-1,3-D-XYLOSYLTRANSFERASE-RELATED"/>
    <property type="match status" value="1"/>
</dbReference>
<proteinExistence type="predicted"/>
<evidence type="ECO:0000313" key="3">
    <source>
        <dbReference type="EMBL" id="KAK7087121.1"/>
    </source>
</evidence>
<dbReference type="AlphaFoldDB" id="A0AAN9FV52"/>
<comment type="caution">
    <text evidence="3">The sequence shown here is derived from an EMBL/GenBank/DDBJ whole genome shotgun (WGS) entry which is preliminary data.</text>
</comment>
<protein>
    <recommendedName>
        <fullName evidence="2">Nucleotide-diphospho-sugar transferase domain-containing protein</fullName>
    </recommendedName>
</protein>
<evidence type="ECO:0000256" key="1">
    <source>
        <dbReference type="SAM" id="SignalP"/>
    </source>
</evidence>
<dbReference type="InterPro" id="IPR005069">
    <property type="entry name" value="Nucl-diP-sugar_transferase"/>
</dbReference>
<gene>
    <name evidence="3" type="ORF">V1264_021211</name>
</gene>
<dbReference type="GO" id="GO:0016757">
    <property type="term" value="F:glycosyltransferase activity"/>
    <property type="evidence" value="ECO:0007669"/>
    <property type="project" value="TreeGrafter"/>
</dbReference>
<feature type="domain" description="Nucleotide-diphospho-sugar transferase" evidence="2">
    <location>
        <begin position="100"/>
        <end position="308"/>
    </location>
</feature>
<evidence type="ECO:0000313" key="4">
    <source>
        <dbReference type="Proteomes" id="UP001374579"/>
    </source>
</evidence>
<dbReference type="Proteomes" id="UP001374579">
    <property type="component" value="Unassembled WGS sequence"/>
</dbReference>
<dbReference type="GO" id="GO:0005794">
    <property type="term" value="C:Golgi apparatus"/>
    <property type="evidence" value="ECO:0007669"/>
    <property type="project" value="TreeGrafter"/>
</dbReference>
<name>A0AAN9FV52_9CAEN</name>
<sequence length="339" mass="38103">MKQRRRLALVTLVLVAVSTYAALHGHLNSSTLFGLVVETEVATRAPSRNFTTARKNMADVVQTALEVHGTTGLVLFTMLNNAFMDFAVSWLCNTAVMGHVHSHVMFVATDNQSASYLRDAWPAVHVVPVNSSHLSGDQVYSHVGYVRLMIERSHYIQGMLQAGVTVLLFEVDCVWLSNPLPLLLSDRYREADMVATVVQNRTAGGFLLLKPTPRTLQLWDRLMEQLDDLYEQTSTHSTGHLVSWRLNDQEFLSGLVKRRYGGIRVEHLPVPAFRDGQWYKLPLAQRQKRPLPVIINNNFLKLKGDKKKRAKKHGHWFLKAGNKTRECDVTAVAAVVTPG</sequence>
<reference evidence="3 4" key="1">
    <citation type="submission" date="2024-02" db="EMBL/GenBank/DDBJ databases">
        <title>Chromosome-scale genome assembly of the rough periwinkle Littorina saxatilis.</title>
        <authorList>
            <person name="De Jode A."/>
            <person name="Faria R."/>
            <person name="Formenti G."/>
            <person name="Sims Y."/>
            <person name="Smith T.P."/>
            <person name="Tracey A."/>
            <person name="Wood J.M.D."/>
            <person name="Zagrodzka Z.B."/>
            <person name="Johannesson K."/>
            <person name="Butlin R.K."/>
            <person name="Leder E.H."/>
        </authorList>
    </citation>
    <scope>NUCLEOTIDE SEQUENCE [LARGE SCALE GENOMIC DNA]</scope>
    <source>
        <strain evidence="3">Snail1</strain>
        <tissue evidence="3">Muscle</tissue>
    </source>
</reference>
<feature type="signal peptide" evidence="1">
    <location>
        <begin position="1"/>
        <end position="21"/>
    </location>
</feature>
<keyword evidence="1" id="KW-0732">Signal</keyword>
<feature type="chain" id="PRO_5042847071" description="Nucleotide-diphospho-sugar transferase domain-containing protein" evidence="1">
    <location>
        <begin position="22"/>
        <end position="339"/>
    </location>
</feature>
<dbReference type="Pfam" id="PF03407">
    <property type="entry name" value="Nucleotid_trans"/>
    <property type="match status" value="1"/>
</dbReference>
<accession>A0AAN9FV52</accession>
<keyword evidence="4" id="KW-1185">Reference proteome</keyword>
<dbReference type="PANTHER" id="PTHR47032">
    <property type="entry name" value="UDP-D-XYLOSE:L-FUCOSE ALPHA-1,3-D-XYLOSYLTRANSFERASE-RELATED"/>
    <property type="match status" value="1"/>
</dbReference>
<organism evidence="3 4">
    <name type="scientific">Littorina saxatilis</name>
    <dbReference type="NCBI Taxonomy" id="31220"/>
    <lineage>
        <taxon>Eukaryota</taxon>
        <taxon>Metazoa</taxon>
        <taxon>Spiralia</taxon>
        <taxon>Lophotrochozoa</taxon>
        <taxon>Mollusca</taxon>
        <taxon>Gastropoda</taxon>
        <taxon>Caenogastropoda</taxon>
        <taxon>Littorinimorpha</taxon>
        <taxon>Littorinoidea</taxon>
        <taxon>Littorinidae</taxon>
        <taxon>Littorina</taxon>
    </lineage>
</organism>